<comment type="caution">
    <text evidence="3">The sequence shown here is derived from an EMBL/GenBank/DDBJ whole genome shotgun (WGS) entry which is preliminary data.</text>
</comment>
<dbReference type="InterPro" id="IPR000668">
    <property type="entry name" value="Peptidase_C1A_C"/>
</dbReference>
<dbReference type="EMBL" id="CAJOBA010046657">
    <property type="protein sequence ID" value="CAF4192108.1"/>
    <property type="molecule type" value="Genomic_DNA"/>
</dbReference>
<dbReference type="GO" id="GO:0006508">
    <property type="term" value="P:proteolysis"/>
    <property type="evidence" value="ECO:0007669"/>
    <property type="project" value="InterPro"/>
</dbReference>
<evidence type="ECO:0000313" key="7">
    <source>
        <dbReference type="Proteomes" id="UP000663829"/>
    </source>
</evidence>
<evidence type="ECO:0000313" key="4">
    <source>
        <dbReference type="EMBL" id="CAF1383816.1"/>
    </source>
</evidence>
<evidence type="ECO:0000313" key="3">
    <source>
        <dbReference type="EMBL" id="CAF1237329.1"/>
    </source>
</evidence>
<dbReference type="AlphaFoldDB" id="A0A814Z0K0"/>
<comment type="similarity">
    <text evidence="1">Belongs to the peptidase C1 family.</text>
</comment>
<proteinExistence type="inferred from homology"/>
<dbReference type="SUPFAM" id="SSF54001">
    <property type="entry name" value="Cysteine proteinases"/>
    <property type="match status" value="1"/>
</dbReference>
<sequence length="126" mass="13971">MLTPRFGRRSQPGSLRNVVNFSDSTEKRTIKYKAIKLPGHPLNIHDASTFQSYKTGVITLSTQDCDPHNRDLAVALVGYGYDPILQLNYWKVKISWGTNWEEGGCGRIARETKVCGIASAACEGII</sequence>
<feature type="domain" description="Peptidase C1A papain C-terminal" evidence="2">
    <location>
        <begin position="42"/>
        <end position="122"/>
    </location>
</feature>
<evidence type="ECO:0000259" key="2">
    <source>
        <dbReference type="Pfam" id="PF00112"/>
    </source>
</evidence>
<keyword evidence="7" id="KW-1185">Reference proteome</keyword>
<dbReference type="Gene3D" id="3.90.70.10">
    <property type="entry name" value="Cysteine proteinases"/>
    <property type="match status" value="1"/>
</dbReference>
<dbReference type="Proteomes" id="UP000682733">
    <property type="component" value="Unassembled WGS sequence"/>
</dbReference>
<dbReference type="InterPro" id="IPR013128">
    <property type="entry name" value="Peptidase_C1A"/>
</dbReference>
<accession>A0A814Z0K0</accession>
<dbReference type="PANTHER" id="PTHR12411">
    <property type="entry name" value="CYSTEINE PROTEASE FAMILY C1-RELATED"/>
    <property type="match status" value="1"/>
</dbReference>
<evidence type="ECO:0000313" key="6">
    <source>
        <dbReference type="EMBL" id="CAF4192108.1"/>
    </source>
</evidence>
<dbReference type="Proteomes" id="UP000681722">
    <property type="component" value="Unassembled WGS sequence"/>
</dbReference>
<dbReference type="EMBL" id="CAJNOK010024956">
    <property type="protein sequence ID" value="CAF1383816.1"/>
    <property type="molecule type" value="Genomic_DNA"/>
</dbReference>
<evidence type="ECO:0000313" key="5">
    <source>
        <dbReference type="EMBL" id="CAF3999635.1"/>
    </source>
</evidence>
<dbReference type="InterPro" id="IPR038765">
    <property type="entry name" value="Papain-like_cys_pep_sf"/>
</dbReference>
<dbReference type="Proteomes" id="UP000677228">
    <property type="component" value="Unassembled WGS sequence"/>
</dbReference>
<dbReference type="EMBL" id="CAJOBC010009912">
    <property type="protein sequence ID" value="CAF3999635.1"/>
    <property type="molecule type" value="Genomic_DNA"/>
</dbReference>
<name>A0A814Z0K0_9BILA</name>
<protein>
    <recommendedName>
        <fullName evidence="2">Peptidase C1A papain C-terminal domain-containing protein</fullName>
    </recommendedName>
</protein>
<dbReference type="Proteomes" id="UP000663829">
    <property type="component" value="Unassembled WGS sequence"/>
</dbReference>
<dbReference type="EMBL" id="CAJNOQ010009907">
    <property type="protein sequence ID" value="CAF1237329.1"/>
    <property type="molecule type" value="Genomic_DNA"/>
</dbReference>
<reference evidence="3" key="1">
    <citation type="submission" date="2021-02" db="EMBL/GenBank/DDBJ databases">
        <authorList>
            <person name="Nowell W R."/>
        </authorList>
    </citation>
    <scope>NUCLEOTIDE SEQUENCE</scope>
</reference>
<organism evidence="3 7">
    <name type="scientific">Didymodactylos carnosus</name>
    <dbReference type="NCBI Taxonomy" id="1234261"/>
    <lineage>
        <taxon>Eukaryota</taxon>
        <taxon>Metazoa</taxon>
        <taxon>Spiralia</taxon>
        <taxon>Gnathifera</taxon>
        <taxon>Rotifera</taxon>
        <taxon>Eurotatoria</taxon>
        <taxon>Bdelloidea</taxon>
        <taxon>Philodinida</taxon>
        <taxon>Philodinidae</taxon>
        <taxon>Didymodactylos</taxon>
    </lineage>
</organism>
<dbReference type="Pfam" id="PF00112">
    <property type="entry name" value="Peptidase_C1"/>
    <property type="match status" value="1"/>
</dbReference>
<gene>
    <name evidence="3" type="ORF">GPM918_LOCUS25483</name>
    <name evidence="4" type="ORF">OVA965_LOCUS32234</name>
    <name evidence="5" type="ORF">SRO942_LOCUS25489</name>
    <name evidence="6" type="ORF">TMI583_LOCUS33094</name>
</gene>
<dbReference type="OrthoDB" id="190265at2759"/>
<evidence type="ECO:0000256" key="1">
    <source>
        <dbReference type="ARBA" id="ARBA00008455"/>
    </source>
</evidence>
<dbReference type="GO" id="GO:0008234">
    <property type="term" value="F:cysteine-type peptidase activity"/>
    <property type="evidence" value="ECO:0007669"/>
    <property type="project" value="InterPro"/>
</dbReference>